<dbReference type="GeneID" id="26262272"/>
<dbReference type="InterPro" id="IPR023573">
    <property type="entry name" value="Ribosomal_eL20_dom"/>
</dbReference>
<dbReference type="PIRSF" id="PIRSF002190">
    <property type="entry name" value="Ribosomal_L18a"/>
    <property type="match status" value="1"/>
</dbReference>
<comment type="similarity">
    <text evidence="1 4">Belongs to the eukaryotic ribosomal protein eL20 family.</text>
</comment>
<dbReference type="InParanoid" id="A0A0B2UIE7"/>
<evidence type="ECO:0000259" key="5">
    <source>
        <dbReference type="Pfam" id="PF01775"/>
    </source>
</evidence>
<keyword evidence="2 4" id="KW-0689">Ribosomal protein</keyword>
<sequence length="188" mass="21538">MDAKPRKSNVFSKIDMTVPLTKEYRIHGSALPTATDPRPQVYAATIFTKNHVFAKALFFKILEKKYKIKASKGLIIDCTAIPEPEFREVQNYGVRFVYRSKKGIHNSYKECRAISRCAAVDYILRELSGRNHLKRADVDIISVEMLSKDNILRGKTIDFSNEEVEFPVFSKLLNTKKLLVSTDYDPTD</sequence>
<evidence type="ECO:0000256" key="3">
    <source>
        <dbReference type="ARBA" id="ARBA00023274"/>
    </source>
</evidence>
<dbReference type="EMBL" id="JOKQ01000009">
    <property type="protein sequence ID" value="KHN69133.1"/>
    <property type="molecule type" value="Genomic_DNA"/>
</dbReference>
<proteinExistence type="inferred from homology"/>
<evidence type="ECO:0000313" key="6">
    <source>
        <dbReference type="EMBL" id="KHN69133.1"/>
    </source>
</evidence>
<dbReference type="OrthoDB" id="1294322at2759"/>
<dbReference type="RefSeq" id="XP_014563175.1">
    <property type="nucleotide sequence ID" value="XM_014707689.1"/>
</dbReference>
<evidence type="ECO:0000256" key="4">
    <source>
        <dbReference type="PIRNR" id="PIRNR002190"/>
    </source>
</evidence>
<dbReference type="STRING" id="1354746.A0A0B2UIE7"/>
<dbReference type="InterPro" id="IPR021138">
    <property type="entry name" value="Ribosomal_eL20_eukaryotes"/>
</dbReference>
<dbReference type="FunCoup" id="A0A0B2UIE7">
    <property type="interactions" value="181"/>
</dbReference>
<dbReference type="Proteomes" id="UP000031056">
    <property type="component" value="Unassembled WGS sequence"/>
</dbReference>
<dbReference type="VEuPathDB" id="MicrosporidiaDB:M896_090580"/>
<dbReference type="Pfam" id="PF01775">
    <property type="entry name" value="Ribosomal_L18A"/>
    <property type="match status" value="1"/>
</dbReference>
<evidence type="ECO:0000256" key="2">
    <source>
        <dbReference type="ARBA" id="ARBA00022980"/>
    </source>
</evidence>
<dbReference type="GO" id="GO:1990904">
    <property type="term" value="C:ribonucleoprotein complex"/>
    <property type="evidence" value="ECO:0007669"/>
    <property type="project" value="UniProtKB-KW"/>
</dbReference>
<evidence type="ECO:0000256" key="1">
    <source>
        <dbReference type="ARBA" id="ARBA00009362"/>
    </source>
</evidence>
<dbReference type="AlphaFoldDB" id="A0A0B2UIE7"/>
<name>A0A0B2UIE7_9MICR</name>
<keyword evidence="7" id="KW-1185">Reference proteome</keyword>
<organism evidence="6 7">
    <name type="scientific">Ordospora colligata OC4</name>
    <dbReference type="NCBI Taxonomy" id="1354746"/>
    <lineage>
        <taxon>Eukaryota</taxon>
        <taxon>Fungi</taxon>
        <taxon>Fungi incertae sedis</taxon>
        <taxon>Microsporidia</taxon>
        <taxon>Ordosporidae</taxon>
        <taxon>Ordospora</taxon>
    </lineage>
</organism>
<dbReference type="Gene3D" id="3.10.20.10">
    <property type="match status" value="2"/>
</dbReference>
<dbReference type="GO" id="GO:0005840">
    <property type="term" value="C:ribosome"/>
    <property type="evidence" value="ECO:0007669"/>
    <property type="project" value="UniProtKB-KW"/>
</dbReference>
<dbReference type="GO" id="GO:0006412">
    <property type="term" value="P:translation"/>
    <property type="evidence" value="ECO:0007669"/>
    <property type="project" value="InterPro"/>
</dbReference>
<reference evidence="6 7" key="1">
    <citation type="journal article" date="2014" name="MBio">
        <title>The Ordospora colligata genome; evolution of extreme reduction in microsporidia and host-to-parasite horizontal gene transfer.</title>
        <authorList>
            <person name="Pombert J.-F."/>
            <person name="Haag K.L."/>
            <person name="Beidas S."/>
            <person name="Ebert D."/>
            <person name="Keeling P.J."/>
        </authorList>
    </citation>
    <scope>NUCLEOTIDE SEQUENCE [LARGE SCALE GENOMIC DNA]</scope>
    <source>
        <strain evidence="6 7">OC4</strain>
    </source>
</reference>
<dbReference type="HAMAP" id="MF_00273">
    <property type="entry name" value="Ribosomal_eL20"/>
    <property type="match status" value="1"/>
</dbReference>
<evidence type="ECO:0000313" key="7">
    <source>
        <dbReference type="Proteomes" id="UP000031056"/>
    </source>
</evidence>
<dbReference type="PANTHER" id="PTHR10052">
    <property type="entry name" value="60S RIBOSOMAL PROTEIN L18A"/>
    <property type="match status" value="1"/>
</dbReference>
<dbReference type="SUPFAM" id="SSF160374">
    <property type="entry name" value="RplX-like"/>
    <property type="match status" value="1"/>
</dbReference>
<gene>
    <name evidence="6" type="ORF">M896_090580</name>
</gene>
<dbReference type="GO" id="GO:0003735">
    <property type="term" value="F:structural constituent of ribosome"/>
    <property type="evidence" value="ECO:0007669"/>
    <property type="project" value="InterPro"/>
</dbReference>
<accession>A0A0B2UIE7</accession>
<comment type="caution">
    <text evidence="6">The sequence shown here is derived from an EMBL/GenBank/DDBJ whole genome shotgun (WGS) entry which is preliminary data.</text>
</comment>
<dbReference type="HOGENOM" id="CLU_080773_2_0_1"/>
<keyword evidence="3 4" id="KW-0687">Ribonucleoprotein</keyword>
<dbReference type="InterPro" id="IPR028877">
    <property type="entry name" value="Ribosomal_eL20"/>
</dbReference>
<protein>
    <recommendedName>
        <fullName evidence="4">60S ribosomal protein L20</fullName>
    </recommendedName>
</protein>
<feature type="domain" description="Large ribosomal subunit protein eL20" evidence="5">
    <location>
        <begin position="22"/>
        <end position="144"/>
    </location>
</feature>